<evidence type="ECO:0000313" key="1">
    <source>
        <dbReference type="EMBL" id="CAB4536837.1"/>
    </source>
</evidence>
<protein>
    <submittedName>
        <fullName evidence="1">Unannotated protein</fullName>
    </submittedName>
</protein>
<dbReference type="AlphaFoldDB" id="A0A6J6BDV8"/>
<dbReference type="EMBL" id="CAEZSL010000030">
    <property type="protein sequence ID" value="CAB4536837.1"/>
    <property type="molecule type" value="Genomic_DNA"/>
</dbReference>
<sequence>MIVFSVVKMVATDRVDRVQFGMCVGEPIVVLVRRTFPQVEGEPVLRDHLGSDLAWQQQ</sequence>
<name>A0A6J6BDV8_9ZZZZ</name>
<proteinExistence type="predicted"/>
<gene>
    <name evidence="1" type="ORF">UFOPK1421_00411</name>
</gene>
<reference evidence="1" key="1">
    <citation type="submission" date="2020-05" db="EMBL/GenBank/DDBJ databases">
        <authorList>
            <person name="Chiriac C."/>
            <person name="Salcher M."/>
            <person name="Ghai R."/>
            <person name="Kavagutti S V."/>
        </authorList>
    </citation>
    <scope>NUCLEOTIDE SEQUENCE</scope>
</reference>
<accession>A0A6J6BDV8</accession>
<organism evidence="1">
    <name type="scientific">freshwater metagenome</name>
    <dbReference type="NCBI Taxonomy" id="449393"/>
    <lineage>
        <taxon>unclassified sequences</taxon>
        <taxon>metagenomes</taxon>
        <taxon>ecological metagenomes</taxon>
    </lineage>
</organism>